<sequence length="220" mass="24809">MRINADFTKSVELHPSDTSPSPSPAPGVNRTMLDRIGDEVARATTIVQFDRDKYFPEHTHDGGEEFFVLEGTFSDQYGDFPAGTYVRNPIGTSHSPHTVEGCTIFVKLWQFDKNDTEQKSVDTTSKDHWVKGDHKGQRVLNLHEFESEKVTLQKWDTGSNATLTTPEKGMEVLVVTGELQSNGRAFPDRSWLRYPTGTEVKYDFTKDTTLLVKTGHLEEV</sequence>
<dbReference type="SUPFAM" id="SSF51182">
    <property type="entry name" value="RmlC-like cupins"/>
    <property type="match status" value="2"/>
</dbReference>
<evidence type="ECO:0000313" key="4">
    <source>
        <dbReference type="Proteomes" id="UP000035444"/>
    </source>
</evidence>
<dbReference type="EMBL" id="LAQL01000012">
    <property type="protein sequence ID" value="KLN59639.1"/>
    <property type="molecule type" value="Genomic_DNA"/>
</dbReference>
<dbReference type="InterPro" id="IPR025979">
    <property type="entry name" value="ChrR-like_cupin_dom"/>
</dbReference>
<dbReference type="RefSeq" id="WP_047765319.1">
    <property type="nucleotide sequence ID" value="NZ_LAQL01000012.1"/>
</dbReference>
<gene>
    <name evidence="3" type="ORF">WH96_16460</name>
</gene>
<proteinExistence type="predicted"/>
<dbReference type="InterPro" id="IPR014710">
    <property type="entry name" value="RmlC-like_jellyroll"/>
</dbReference>
<feature type="domain" description="ChrR-like cupin" evidence="2">
    <location>
        <begin position="16"/>
        <end position="111"/>
    </location>
</feature>
<evidence type="ECO:0000259" key="2">
    <source>
        <dbReference type="Pfam" id="PF12973"/>
    </source>
</evidence>
<dbReference type="AlphaFoldDB" id="A0A0H2MAT5"/>
<dbReference type="CDD" id="cd20303">
    <property type="entry name" value="cupin_ChrR_1"/>
    <property type="match status" value="1"/>
</dbReference>
<dbReference type="OrthoDB" id="9801227at2"/>
<protein>
    <recommendedName>
        <fullName evidence="2">ChrR-like cupin domain-containing protein</fullName>
    </recommendedName>
</protein>
<dbReference type="STRING" id="1489064.WH96_16460"/>
<dbReference type="Pfam" id="PF12973">
    <property type="entry name" value="Cupin_7"/>
    <property type="match status" value="1"/>
</dbReference>
<evidence type="ECO:0000256" key="1">
    <source>
        <dbReference type="SAM" id="MobiDB-lite"/>
    </source>
</evidence>
<accession>A0A0H2MAT5</accession>
<dbReference type="Proteomes" id="UP000035444">
    <property type="component" value="Unassembled WGS sequence"/>
</dbReference>
<dbReference type="Gene3D" id="2.60.120.10">
    <property type="entry name" value="Jelly Rolls"/>
    <property type="match status" value="1"/>
</dbReference>
<organism evidence="3 4">
    <name type="scientific">Kiloniella spongiae</name>
    <dbReference type="NCBI Taxonomy" id="1489064"/>
    <lineage>
        <taxon>Bacteria</taxon>
        <taxon>Pseudomonadati</taxon>
        <taxon>Pseudomonadota</taxon>
        <taxon>Alphaproteobacteria</taxon>
        <taxon>Rhodospirillales</taxon>
        <taxon>Kiloniellaceae</taxon>
        <taxon>Kiloniella</taxon>
    </lineage>
</organism>
<reference evidence="3 4" key="1">
    <citation type="submission" date="2015-03" db="EMBL/GenBank/DDBJ databases">
        <title>Genome Sequence of Kiloniella spongiae MEBiC09566, isolated from a marine sponge.</title>
        <authorList>
            <person name="Shao Z."/>
            <person name="Wang L."/>
            <person name="Li X."/>
        </authorList>
    </citation>
    <scope>NUCLEOTIDE SEQUENCE [LARGE SCALE GENOMIC DNA]</scope>
    <source>
        <strain evidence="3 4">MEBiC09566</strain>
    </source>
</reference>
<evidence type="ECO:0000313" key="3">
    <source>
        <dbReference type="EMBL" id="KLN59639.1"/>
    </source>
</evidence>
<dbReference type="PATRIC" id="fig|1489064.4.peg.274"/>
<name>A0A0H2MAT5_9PROT</name>
<comment type="caution">
    <text evidence="3">The sequence shown here is derived from an EMBL/GenBank/DDBJ whole genome shotgun (WGS) entry which is preliminary data.</text>
</comment>
<keyword evidence="4" id="KW-1185">Reference proteome</keyword>
<feature type="region of interest" description="Disordered" evidence="1">
    <location>
        <begin position="1"/>
        <end position="29"/>
    </location>
</feature>
<dbReference type="InterPro" id="IPR011051">
    <property type="entry name" value="RmlC_Cupin_sf"/>
</dbReference>